<evidence type="ECO:0000256" key="2">
    <source>
        <dbReference type="ARBA" id="ARBA00022729"/>
    </source>
</evidence>
<organism evidence="8">
    <name type="scientific">uncultured Thermomicrobiales bacterium</name>
    <dbReference type="NCBI Taxonomy" id="1645740"/>
    <lineage>
        <taxon>Bacteria</taxon>
        <taxon>Pseudomonadati</taxon>
        <taxon>Thermomicrobiota</taxon>
        <taxon>Thermomicrobia</taxon>
        <taxon>Thermomicrobiales</taxon>
        <taxon>environmental samples</taxon>
    </lineage>
</organism>
<dbReference type="GO" id="GO:0008449">
    <property type="term" value="F:N-acetylglucosamine-6-sulfatase activity"/>
    <property type="evidence" value="ECO:0007669"/>
    <property type="project" value="InterPro"/>
</dbReference>
<proteinExistence type="inferred from homology"/>
<feature type="modified residue" description="3-oxoalanine (Cys)" evidence="5">
    <location>
        <position position="105"/>
    </location>
</feature>
<dbReference type="PROSITE" id="PS51257">
    <property type="entry name" value="PROKAR_LIPOPROTEIN"/>
    <property type="match status" value="1"/>
</dbReference>
<keyword evidence="2" id="KW-0732">Signal</keyword>
<dbReference type="InterPro" id="IPR012251">
    <property type="entry name" value="GlcNAc_6-SO4ase"/>
</dbReference>
<feature type="domain" description="Sulfatase N-terminal" evidence="7">
    <location>
        <begin position="63"/>
        <end position="406"/>
    </location>
</feature>
<dbReference type="EMBL" id="CADCWL010000092">
    <property type="protein sequence ID" value="CAA9564030.1"/>
    <property type="molecule type" value="Genomic_DNA"/>
</dbReference>
<reference evidence="8" key="1">
    <citation type="submission" date="2020-02" db="EMBL/GenBank/DDBJ databases">
        <authorList>
            <person name="Meier V. D."/>
        </authorList>
    </citation>
    <scope>NUCLEOTIDE SEQUENCE</scope>
    <source>
        <strain evidence="8">AVDCRST_MAG19</strain>
    </source>
</reference>
<comment type="PTM">
    <text evidence="5">The conversion to 3-oxoalanine (also known as C-formylglycine, FGly), of a serine or cysteine residue in prokaryotes and of a cysteine residue in eukaryotes, is critical for catalytic activity.</text>
</comment>
<evidence type="ECO:0000256" key="6">
    <source>
        <dbReference type="SAM" id="MobiDB-lite"/>
    </source>
</evidence>
<dbReference type="InterPro" id="IPR017850">
    <property type="entry name" value="Alkaline_phosphatase_core_sf"/>
</dbReference>
<evidence type="ECO:0000256" key="3">
    <source>
        <dbReference type="ARBA" id="ARBA00022801"/>
    </source>
</evidence>
<evidence type="ECO:0000259" key="7">
    <source>
        <dbReference type="Pfam" id="PF00884"/>
    </source>
</evidence>
<evidence type="ECO:0000256" key="5">
    <source>
        <dbReference type="PIRSR" id="PIRSR036666-50"/>
    </source>
</evidence>
<gene>
    <name evidence="8" type="ORF">AVDCRST_MAG19-2071</name>
</gene>
<keyword evidence="3" id="KW-0378">Hydrolase</keyword>
<dbReference type="PANTHER" id="PTHR43108:SF8">
    <property type="entry name" value="SD21168P"/>
    <property type="match status" value="1"/>
</dbReference>
<sequence>MRLVPLRRSTPAAIGVLLALLLPTLAACGTTAGIQRAPTPRVTSALPIDPAASPPSLPAGTRPNVVLILTDDLDARSLDAMPNIAALLRNGGTTFANFLATTPLCCPSRASVLRGQYAHNHGVLSNTGSQGGFPAFLNGGREDSTLATWFRDAGYRTGLLGKYLNGYPKGVDSTHVPPGWDEWAAFAPTHEREDDGKPAVSYYLDYRLNENGELVSYNARPEAYSTDVLTAKATDFVARAAAEDRPFFLYLAPYAPHAPSTPAPRHAEAFTQASAPRSPSFDEPDVADKPAWVREKPRLTDEQIAMIDERYRQRLRSLLAVDDMVADLVATLAAEGSLDRTFLLFTSDNGFHLGEHRLPLGKQSAYEESIRVPLLVRGPGVPAGRIVEELALNVDLAPTIADLAGVPAPAFVDGRSLSPLLRGGAPAWRQAALLELFAPNKERTRRGVTVDRAAPEESEPEEDADRTDISPSQAPPYHALRTTQHLYVEYDTGERELYDLRTDPYEETNLAATADSALLAAFAARLADLDGCAAAACRAAEDAPIAPRPGPSPPALP</sequence>
<dbReference type="PANTHER" id="PTHR43108">
    <property type="entry name" value="N-ACETYLGLUCOSAMINE-6-SULFATASE FAMILY MEMBER"/>
    <property type="match status" value="1"/>
</dbReference>
<keyword evidence="4" id="KW-0325">Glycoprotein</keyword>
<dbReference type="GO" id="GO:0030203">
    <property type="term" value="P:glycosaminoglycan metabolic process"/>
    <property type="evidence" value="ECO:0007669"/>
    <property type="project" value="InterPro"/>
</dbReference>
<dbReference type="PROSITE" id="PS00523">
    <property type="entry name" value="SULFATASE_1"/>
    <property type="match status" value="1"/>
</dbReference>
<dbReference type="PIRSF" id="PIRSF036666">
    <property type="entry name" value="G6S"/>
    <property type="match status" value="1"/>
</dbReference>
<feature type="compositionally biased region" description="Acidic residues" evidence="6">
    <location>
        <begin position="456"/>
        <end position="465"/>
    </location>
</feature>
<name>A0A6J4UY47_9BACT</name>
<dbReference type="InterPro" id="IPR024607">
    <property type="entry name" value="Sulfatase_CS"/>
</dbReference>
<protein>
    <submittedName>
        <fullName evidence="8">Sulfatase</fullName>
    </submittedName>
</protein>
<dbReference type="InterPro" id="IPR000917">
    <property type="entry name" value="Sulfatase_N"/>
</dbReference>
<feature type="region of interest" description="Disordered" evidence="6">
    <location>
        <begin position="445"/>
        <end position="481"/>
    </location>
</feature>
<comment type="similarity">
    <text evidence="1">Belongs to the sulfatase family.</text>
</comment>
<dbReference type="AlphaFoldDB" id="A0A6J4UY47"/>
<dbReference type="SUPFAM" id="SSF53649">
    <property type="entry name" value="Alkaline phosphatase-like"/>
    <property type="match status" value="1"/>
</dbReference>
<evidence type="ECO:0000313" key="8">
    <source>
        <dbReference type="EMBL" id="CAA9564030.1"/>
    </source>
</evidence>
<evidence type="ECO:0000256" key="4">
    <source>
        <dbReference type="ARBA" id="ARBA00023180"/>
    </source>
</evidence>
<accession>A0A6J4UY47</accession>
<dbReference type="Gene3D" id="3.40.720.10">
    <property type="entry name" value="Alkaline Phosphatase, subunit A"/>
    <property type="match status" value="1"/>
</dbReference>
<dbReference type="CDD" id="cd16147">
    <property type="entry name" value="G6S"/>
    <property type="match status" value="1"/>
</dbReference>
<evidence type="ECO:0000256" key="1">
    <source>
        <dbReference type="ARBA" id="ARBA00008779"/>
    </source>
</evidence>
<dbReference type="Pfam" id="PF00884">
    <property type="entry name" value="Sulfatase"/>
    <property type="match status" value="1"/>
</dbReference>